<dbReference type="PROSITE" id="PS51462">
    <property type="entry name" value="NUDIX"/>
    <property type="match status" value="1"/>
</dbReference>
<dbReference type="InterPro" id="IPR015797">
    <property type="entry name" value="NUDIX_hydrolase-like_dom_sf"/>
</dbReference>
<organism evidence="5 6">
    <name type="scientific">Antrihabitans cavernicola</name>
    <dbReference type="NCBI Taxonomy" id="2495913"/>
    <lineage>
        <taxon>Bacteria</taxon>
        <taxon>Bacillati</taxon>
        <taxon>Actinomycetota</taxon>
        <taxon>Actinomycetes</taxon>
        <taxon>Mycobacteriales</taxon>
        <taxon>Nocardiaceae</taxon>
        <taxon>Antrihabitans</taxon>
    </lineage>
</organism>
<keyword evidence="6" id="KW-1185">Reference proteome</keyword>
<gene>
    <name evidence="5" type="ORF">FOY51_06790</name>
</gene>
<name>A0A5A7SDL0_9NOCA</name>
<evidence type="ECO:0000256" key="1">
    <source>
        <dbReference type="ARBA" id="ARBA00005582"/>
    </source>
</evidence>
<dbReference type="Proteomes" id="UP000322244">
    <property type="component" value="Unassembled WGS sequence"/>
</dbReference>
<dbReference type="Pfam" id="PF00300">
    <property type="entry name" value="His_Phos_1"/>
    <property type="match status" value="1"/>
</dbReference>
<dbReference type="GO" id="GO:0004081">
    <property type="term" value="F:bis(5'-nucleosyl)-tetraphosphatase (asymmetrical) activity"/>
    <property type="evidence" value="ECO:0007669"/>
    <property type="project" value="TreeGrafter"/>
</dbReference>
<dbReference type="InterPro" id="IPR051325">
    <property type="entry name" value="Nudix_hydrolase_domain"/>
</dbReference>
<dbReference type="CDD" id="cd07067">
    <property type="entry name" value="HP_PGM_like"/>
    <property type="match status" value="1"/>
</dbReference>
<dbReference type="PROSITE" id="PS00893">
    <property type="entry name" value="NUDIX_BOX"/>
    <property type="match status" value="1"/>
</dbReference>
<dbReference type="Pfam" id="PF00293">
    <property type="entry name" value="NUDIX"/>
    <property type="match status" value="1"/>
</dbReference>
<comment type="caution">
    <text evidence="5">The sequence shown here is derived from an EMBL/GenBank/DDBJ whole genome shotgun (WGS) entry which is preliminary data.</text>
</comment>
<dbReference type="SUPFAM" id="SSF55811">
    <property type="entry name" value="Nudix"/>
    <property type="match status" value="1"/>
</dbReference>
<dbReference type="CDD" id="cd03673">
    <property type="entry name" value="NUDIX_Ap6A_hydrolase"/>
    <property type="match status" value="1"/>
</dbReference>
<dbReference type="GO" id="GO:0006167">
    <property type="term" value="P:AMP biosynthetic process"/>
    <property type="evidence" value="ECO:0007669"/>
    <property type="project" value="TreeGrafter"/>
</dbReference>
<evidence type="ECO:0000256" key="2">
    <source>
        <dbReference type="ARBA" id="ARBA00022801"/>
    </source>
</evidence>
<dbReference type="PANTHER" id="PTHR21340">
    <property type="entry name" value="DIADENOSINE 5,5-P1,P4-TETRAPHOSPHATE PYROPHOSPHOHYDROLASE MUTT"/>
    <property type="match status" value="1"/>
</dbReference>
<dbReference type="InterPro" id="IPR029033">
    <property type="entry name" value="His_PPase_superfam"/>
</dbReference>
<proteinExistence type="inferred from homology"/>
<evidence type="ECO:0000313" key="5">
    <source>
        <dbReference type="EMBL" id="KAA0024238.1"/>
    </source>
</evidence>
<dbReference type="Gene3D" id="3.40.50.1240">
    <property type="entry name" value="Phosphoglycerate mutase-like"/>
    <property type="match status" value="1"/>
</dbReference>
<evidence type="ECO:0000256" key="3">
    <source>
        <dbReference type="RuleBase" id="RU003476"/>
    </source>
</evidence>
<dbReference type="SMART" id="SM00855">
    <property type="entry name" value="PGAM"/>
    <property type="match status" value="1"/>
</dbReference>
<dbReference type="AlphaFoldDB" id="A0A5A7SDL0"/>
<dbReference type="InterPro" id="IPR020476">
    <property type="entry name" value="Nudix_hydrolase"/>
</dbReference>
<dbReference type="EMBL" id="VLNY01000002">
    <property type="protein sequence ID" value="KAA0024238.1"/>
    <property type="molecule type" value="Genomic_DNA"/>
</dbReference>
<dbReference type="GO" id="GO:0006754">
    <property type="term" value="P:ATP biosynthetic process"/>
    <property type="evidence" value="ECO:0007669"/>
    <property type="project" value="TreeGrafter"/>
</dbReference>
<reference evidence="5 6" key="1">
    <citation type="submission" date="2019-07" db="EMBL/GenBank/DDBJ databases">
        <title>Rhodococcus cavernicolus sp. nov., isolated from a cave.</title>
        <authorList>
            <person name="Lee S.D."/>
        </authorList>
    </citation>
    <scope>NUCLEOTIDE SEQUENCE [LARGE SCALE GENOMIC DNA]</scope>
    <source>
        <strain evidence="5 6">C1-24</strain>
    </source>
</reference>
<comment type="similarity">
    <text evidence="1 3">Belongs to the Nudix hydrolase family.</text>
</comment>
<evidence type="ECO:0000259" key="4">
    <source>
        <dbReference type="PROSITE" id="PS51462"/>
    </source>
</evidence>
<protein>
    <submittedName>
        <fullName evidence="5">NUDIX hydrolase</fullName>
    </submittedName>
</protein>
<dbReference type="InterPro" id="IPR020084">
    <property type="entry name" value="NUDIX_hydrolase_CS"/>
</dbReference>
<sequence length="313" mass="34499">MSSVAYRPVKANIFAAGAVLWRASPTAPGEAEVALIHRPRYDDWSFPKGKIESGETAIIAATREVGEETGIGCRLGRHISRVTYAVPGHRKLKRVDYWAAEAAAGKFVPNNEVDELRWVPADHAVDELSYPVDRQVLRSFLRYPADTKTVLIVRHAKAGRSERYRGDDRLRPLDTLGRKQAAALEPQLAAFGATHVHSADRTRCVRTVQPLADSLKVDIKLEPLLSEEDYAADRDGGRARARKIASKSGVRVICSQGKVIPDLVRWWAERDGISLPPARNRKASMWVLSLSNDKLVAADHVDSPLPIIGGVPN</sequence>
<dbReference type="PANTHER" id="PTHR21340:SF0">
    <property type="entry name" value="BIS(5'-NUCLEOSYL)-TETRAPHOSPHATASE [ASYMMETRICAL]"/>
    <property type="match status" value="1"/>
</dbReference>
<dbReference type="Gene3D" id="3.90.79.10">
    <property type="entry name" value="Nucleoside Triphosphate Pyrophosphohydrolase"/>
    <property type="match status" value="1"/>
</dbReference>
<dbReference type="OrthoDB" id="4287477at2"/>
<evidence type="ECO:0000313" key="6">
    <source>
        <dbReference type="Proteomes" id="UP000322244"/>
    </source>
</evidence>
<dbReference type="InterPro" id="IPR013078">
    <property type="entry name" value="His_Pase_superF_clade-1"/>
</dbReference>
<dbReference type="InterPro" id="IPR000086">
    <property type="entry name" value="NUDIX_hydrolase_dom"/>
</dbReference>
<dbReference type="PRINTS" id="PR00502">
    <property type="entry name" value="NUDIXFAMILY"/>
</dbReference>
<feature type="domain" description="Nudix hydrolase" evidence="4">
    <location>
        <begin position="11"/>
        <end position="141"/>
    </location>
</feature>
<dbReference type="RefSeq" id="WP_149429399.1">
    <property type="nucleotide sequence ID" value="NZ_VLNY01000002.1"/>
</dbReference>
<keyword evidence="2 3" id="KW-0378">Hydrolase</keyword>
<accession>A0A5A7SDL0</accession>
<dbReference type="SUPFAM" id="SSF53254">
    <property type="entry name" value="Phosphoglycerate mutase-like"/>
    <property type="match status" value="1"/>
</dbReference>